<dbReference type="InterPro" id="IPR002559">
    <property type="entry name" value="Transposase_11"/>
</dbReference>
<dbReference type="AlphaFoldDB" id="A0A934X2W0"/>
<evidence type="ECO:0000313" key="2">
    <source>
        <dbReference type="EMBL" id="MBK6267452.1"/>
    </source>
</evidence>
<accession>A0A934X2W0</accession>
<sequence length="502" mass="57723">MRKNKNKSGSVSIQVVQKVKRKNKVFKTIGIAHTKREEDLLILLAHNEIERLKGVPSLFIEHDDLVVEGFVGSISNEHLQNVGAELILARIYQKIGFPVGGSRDYFKSLVLCRLVCPGSKLKTLEYFKKHLNLDISVYSIYRYLDQVDQSLKPSIEKITFEYTKKLLNGQIGVVFYDMTTLYFEASEPDDYRIPGFNKDGKHQHPQIMIGLLVSNHGYPIGYQIFEGNTSETKTLIPVLESFQKKFDIDRPIIVADAAMLSQINIDGLGKHGYHYILGGRVKNETEALKQQVIALNVVEGQPQEVKSKNGRLIVSYSSSRAKKDEKNREKGLKRLEAKVKNGKLNKDQINNRGYNKYLKLEGEAKVSIDYQKYTADKVWDGLKGYVTNTKLSKEEIIGQYSQLWQIEKAFRISKTDLRIRPVYHRLKNRIEAHICLCFAAYTVYKELERLLAVNQIKLSPEKALNEIKEIKQLKYTLPKSKEIKTKILKPTQEQEWLLNMKI</sequence>
<dbReference type="PANTHER" id="PTHR34614:SF2">
    <property type="entry name" value="TRANSPOSASE IS4-LIKE DOMAIN-CONTAINING PROTEIN"/>
    <property type="match status" value="1"/>
</dbReference>
<dbReference type="PANTHER" id="PTHR34614">
    <property type="match status" value="1"/>
</dbReference>
<dbReference type="InterPro" id="IPR012337">
    <property type="entry name" value="RNaseH-like_sf"/>
</dbReference>
<organism evidence="2 3">
    <name type="scientific">Marivirga aurantiaca</name>
    <dbReference type="NCBI Taxonomy" id="2802615"/>
    <lineage>
        <taxon>Bacteria</taxon>
        <taxon>Pseudomonadati</taxon>
        <taxon>Bacteroidota</taxon>
        <taxon>Cytophagia</taxon>
        <taxon>Cytophagales</taxon>
        <taxon>Marivirgaceae</taxon>
        <taxon>Marivirga</taxon>
    </lineage>
</organism>
<dbReference type="RefSeq" id="WP_201433138.1">
    <property type="nucleotide sequence ID" value="NZ_JAEQBW010000029.1"/>
</dbReference>
<evidence type="ECO:0000259" key="1">
    <source>
        <dbReference type="Pfam" id="PF01609"/>
    </source>
</evidence>
<reference evidence="2" key="1">
    <citation type="submission" date="2021-01" db="EMBL/GenBank/DDBJ databases">
        <title>Marivirga aurantiaca sp. nov., isolated from intertidal surface sediments.</title>
        <authorList>
            <person name="Zhang M."/>
        </authorList>
    </citation>
    <scope>NUCLEOTIDE SEQUENCE</scope>
    <source>
        <strain evidence="2">S37H4</strain>
    </source>
</reference>
<dbReference type="SUPFAM" id="SSF53098">
    <property type="entry name" value="Ribonuclease H-like"/>
    <property type="match status" value="1"/>
</dbReference>
<evidence type="ECO:0000313" key="3">
    <source>
        <dbReference type="Proteomes" id="UP000611723"/>
    </source>
</evidence>
<dbReference type="Pfam" id="PF01609">
    <property type="entry name" value="DDE_Tnp_1"/>
    <property type="match status" value="1"/>
</dbReference>
<dbReference type="InterPro" id="IPR047654">
    <property type="entry name" value="IS1634_transpos"/>
</dbReference>
<dbReference type="GO" id="GO:0004803">
    <property type="term" value="F:transposase activity"/>
    <property type="evidence" value="ECO:0007669"/>
    <property type="project" value="InterPro"/>
</dbReference>
<gene>
    <name evidence="2" type="ORF">JKA74_20630</name>
</gene>
<feature type="domain" description="Transposase IS4-like" evidence="1">
    <location>
        <begin position="173"/>
        <end position="442"/>
    </location>
</feature>
<keyword evidence="3" id="KW-1185">Reference proteome</keyword>
<dbReference type="NCBIfam" id="NF033559">
    <property type="entry name" value="transpos_IS1634"/>
    <property type="match status" value="1"/>
</dbReference>
<comment type="caution">
    <text evidence="2">The sequence shown here is derived from an EMBL/GenBank/DDBJ whole genome shotgun (WGS) entry which is preliminary data.</text>
</comment>
<dbReference type="Proteomes" id="UP000611723">
    <property type="component" value="Unassembled WGS sequence"/>
</dbReference>
<protein>
    <submittedName>
        <fullName evidence="2">IS1634 family transposase</fullName>
    </submittedName>
</protein>
<name>A0A934X2W0_9BACT</name>
<dbReference type="GO" id="GO:0003677">
    <property type="term" value="F:DNA binding"/>
    <property type="evidence" value="ECO:0007669"/>
    <property type="project" value="InterPro"/>
</dbReference>
<proteinExistence type="predicted"/>
<dbReference type="GO" id="GO:0006313">
    <property type="term" value="P:DNA transposition"/>
    <property type="evidence" value="ECO:0007669"/>
    <property type="project" value="InterPro"/>
</dbReference>
<dbReference type="EMBL" id="JAEQBW010000029">
    <property type="protein sequence ID" value="MBK6267452.1"/>
    <property type="molecule type" value="Genomic_DNA"/>
</dbReference>